<keyword evidence="1" id="KW-0238">DNA-binding</keyword>
<dbReference type="CDD" id="cd00090">
    <property type="entry name" value="HTH_ARSR"/>
    <property type="match status" value="1"/>
</dbReference>
<dbReference type="GO" id="GO:0003677">
    <property type="term" value="F:DNA binding"/>
    <property type="evidence" value="ECO:0007669"/>
    <property type="project" value="UniProtKB-KW"/>
</dbReference>
<evidence type="ECO:0000313" key="4">
    <source>
        <dbReference type="Proteomes" id="UP000247459"/>
    </source>
</evidence>
<dbReference type="PANTHER" id="PTHR39168:SF1">
    <property type="entry name" value="TRANSCRIPTIONAL REGULATORY PROTEIN"/>
    <property type="match status" value="1"/>
</dbReference>
<dbReference type="GO" id="GO:0046686">
    <property type="term" value="P:response to cadmium ion"/>
    <property type="evidence" value="ECO:0007669"/>
    <property type="project" value="TreeGrafter"/>
</dbReference>
<dbReference type="AlphaFoldDB" id="A0A2W0C6T0"/>
<reference evidence="3 4" key="1">
    <citation type="submission" date="2018-01" db="EMBL/GenBank/DDBJ databases">
        <title>Genome sequence of the PGP bacterium Paenibacillus illinoisensis E3.</title>
        <authorList>
            <person name="Rolli E."/>
            <person name="Marasco R."/>
            <person name="Bessem C."/>
            <person name="Michoud G."/>
            <person name="Gaiarsa S."/>
            <person name="Borin S."/>
            <person name="Daffonchio D."/>
        </authorList>
    </citation>
    <scope>NUCLEOTIDE SEQUENCE [LARGE SCALE GENOMIC DNA]</scope>
    <source>
        <strain evidence="3 4">E3</strain>
    </source>
</reference>
<dbReference type="GO" id="GO:0003700">
    <property type="term" value="F:DNA-binding transcription factor activity"/>
    <property type="evidence" value="ECO:0007669"/>
    <property type="project" value="InterPro"/>
</dbReference>
<dbReference type="EMBL" id="PRLG01000021">
    <property type="protein sequence ID" value="PYY27654.1"/>
    <property type="molecule type" value="Genomic_DNA"/>
</dbReference>
<evidence type="ECO:0000259" key="2">
    <source>
        <dbReference type="PROSITE" id="PS50987"/>
    </source>
</evidence>
<dbReference type="SMART" id="SM00418">
    <property type="entry name" value="HTH_ARSR"/>
    <property type="match status" value="1"/>
</dbReference>
<dbReference type="InterPro" id="IPR011991">
    <property type="entry name" value="ArsR-like_HTH"/>
</dbReference>
<dbReference type="Pfam" id="PF12840">
    <property type="entry name" value="HTH_20"/>
    <property type="match status" value="1"/>
</dbReference>
<name>A0A2W0C6T0_9BACL</name>
<dbReference type="RefSeq" id="WP_110821370.1">
    <property type="nucleotide sequence ID" value="NZ_PRLG01000021.1"/>
</dbReference>
<dbReference type="SUPFAM" id="SSF46785">
    <property type="entry name" value="Winged helix' DNA-binding domain"/>
    <property type="match status" value="1"/>
</dbReference>
<dbReference type="OrthoDB" id="9797716at2"/>
<dbReference type="GO" id="GO:0032791">
    <property type="term" value="F:lead ion binding"/>
    <property type="evidence" value="ECO:0007669"/>
    <property type="project" value="TreeGrafter"/>
</dbReference>
<dbReference type="InterPro" id="IPR036388">
    <property type="entry name" value="WH-like_DNA-bd_sf"/>
</dbReference>
<dbReference type="GO" id="GO:0010288">
    <property type="term" value="P:response to lead ion"/>
    <property type="evidence" value="ECO:0007669"/>
    <property type="project" value="TreeGrafter"/>
</dbReference>
<dbReference type="PROSITE" id="PS50987">
    <property type="entry name" value="HTH_ARSR_2"/>
    <property type="match status" value="1"/>
</dbReference>
<proteinExistence type="predicted"/>
<accession>A0A2W0C6T0</accession>
<dbReference type="InterPro" id="IPR001845">
    <property type="entry name" value="HTH_ArsR_DNA-bd_dom"/>
</dbReference>
<gene>
    <name evidence="3" type="ORF">PIL02S_04292</name>
</gene>
<dbReference type="InterPro" id="IPR036390">
    <property type="entry name" value="WH_DNA-bd_sf"/>
</dbReference>
<dbReference type="PANTHER" id="PTHR39168">
    <property type="entry name" value="TRANSCRIPTIONAL REGULATOR-RELATED"/>
    <property type="match status" value="1"/>
</dbReference>
<dbReference type="Proteomes" id="UP000247459">
    <property type="component" value="Unassembled WGS sequence"/>
</dbReference>
<dbReference type="PRINTS" id="PR00778">
    <property type="entry name" value="HTHARSR"/>
</dbReference>
<dbReference type="GO" id="GO:0097063">
    <property type="term" value="F:cadmium ion sensor activity"/>
    <property type="evidence" value="ECO:0007669"/>
    <property type="project" value="TreeGrafter"/>
</dbReference>
<feature type="domain" description="HTH arsR-type" evidence="2">
    <location>
        <begin position="1"/>
        <end position="94"/>
    </location>
</feature>
<comment type="caution">
    <text evidence="3">The sequence shown here is derived from an EMBL/GenBank/DDBJ whole genome shotgun (WGS) entry which is preliminary data.</text>
</comment>
<organism evidence="3 4">
    <name type="scientific">Paenibacillus illinoisensis</name>
    <dbReference type="NCBI Taxonomy" id="59845"/>
    <lineage>
        <taxon>Bacteria</taxon>
        <taxon>Bacillati</taxon>
        <taxon>Bacillota</taxon>
        <taxon>Bacilli</taxon>
        <taxon>Bacillales</taxon>
        <taxon>Paenibacillaceae</taxon>
        <taxon>Paenibacillus</taxon>
    </lineage>
</organism>
<dbReference type="InterPro" id="IPR052543">
    <property type="entry name" value="HTH_Metal-responsive_Reg"/>
</dbReference>
<sequence length="232" mass="25687">MNAYPNISVIASLIADPSRAVFLEALLGGQALPAGELAYMAGVTPQTASNHLAKLVEGGLLVVERQGRHRYFRLAGQEIAFLIETMGSIAPPVQVRSLKQSNQLQHLSFARTCYGHLAGKLGIALCDALLREEYLLEPEADQAKDYHITEKGRQWFTSFGIDLQVKPGSRRAIARKCLDWSERRHHISGLLGEQLERRLSQLEWTRKKPGSRSVEVTDAGKKGLYEVLGISL</sequence>
<evidence type="ECO:0000313" key="3">
    <source>
        <dbReference type="EMBL" id="PYY27654.1"/>
    </source>
</evidence>
<evidence type="ECO:0000256" key="1">
    <source>
        <dbReference type="ARBA" id="ARBA00023125"/>
    </source>
</evidence>
<dbReference type="Gene3D" id="1.10.10.10">
    <property type="entry name" value="Winged helix-like DNA-binding domain superfamily/Winged helix DNA-binding domain"/>
    <property type="match status" value="1"/>
</dbReference>
<protein>
    <submittedName>
        <fullName evidence="3">ArsR family transcriptional regulator</fullName>
    </submittedName>
</protein>